<reference evidence="1" key="1">
    <citation type="submission" date="2012-09" db="EMBL/GenBank/DDBJ databases">
        <authorList>
            <person name="Martin A.A."/>
        </authorList>
    </citation>
    <scope>NUCLEOTIDE SEQUENCE</scope>
</reference>
<accession>A0A0K0D2W0</accession>
<organism evidence="1 2">
    <name type="scientific">Angiostrongylus cantonensis</name>
    <name type="common">Rat lungworm</name>
    <dbReference type="NCBI Taxonomy" id="6313"/>
    <lineage>
        <taxon>Eukaryota</taxon>
        <taxon>Metazoa</taxon>
        <taxon>Ecdysozoa</taxon>
        <taxon>Nematoda</taxon>
        <taxon>Chromadorea</taxon>
        <taxon>Rhabditida</taxon>
        <taxon>Rhabditina</taxon>
        <taxon>Rhabditomorpha</taxon>
        <taxon>Strongyloidea</taxon>
        <taxon>Metastrongylidae</taxon>
        <taxon>Angiostrongylus</taxon>
    </lineage>
</organism>
<evidence type="ECO:0000313" key="1">
    <source>
        <dbReference type="Proteomes" id="UP000035642"/>
    </source>
</evidence>
<dbReference type="STRING" id="6313.A0A0K0D2W0"/>
<dbReference type="SUPFAM" id="SSF56281">
    <property type="entry name" value="Metallo-hydrolase/oxidoreductase"/>
    <property type="match status" value="1"/>
</dbReference>
<evidence type="ECO:0000313" key="2">
    <source>
        <dbReference type="WBParaSite" id="ACAC_0000440501-mRNA-1"/>
    </source>
</evidence>
<dbReference type="AlphaFoldDB" id="A0A0K0D2W0"/>
<dbReference type="InterPro" id="IPR036866">
    <property type="entry name" value="RibonucZ/Hydroxyglut_hydro"/>
</dbReference>
<sequence>LVIRVLGQNPGPFTLQGTNTYLVGAGKRKILIDTGEPNIQQYNTLLKSTLAKEESEID</sequence>
<dbReference type="WBParaSite" id="ACAC_0000440501-mRNA-1">
    <property type="protein sequence ID" value="ACAC_0000440501-mRNA-1"/>
    <property type="gene ID" value="ACAC_0000440501"/>
</dbReference>
<proteinExistence type="predicted"/>
<dbReference type="Gene3D" id="3.60.15.10">
    <property type="entry name" value="Ribonuclease Z/Hydroxyacylglutathione hydrolase-like"/>
    <property type="match status" value="1"/>
</dbReference>
<reference evidence="2" key="2">
    <citation type="submission" date="2017-02" db="UniProtKB">
        <authorList>
            <consortium name="WormBaseParasite"/>
        </authorList>
    </citation>
    <scope>IDENTIFICATION</scope>
</reference>
<protein>
    <submittedName>
        <fullName evidence="2">RMI1_N domain-containing protein</fullName>
    </submittedName>
</protein>
<dbReference type="Proteomes" id="UP000035642">
    <property type="component" value="Unassembled WGS sequence"/>
</dbReference>
<keyword evidence="1" id="KW-1185">Reference proteome</keyword>
<name>A0A0K0D2W0_ANGCA</name>